<reference evidence="1 2" key="1">
    <citation type="submission" date="2020-11" db="EMBL/GenBank/DDBJ databases">
        <title>The genome sequence of Novosphingobium sp. 1Y9A.</title>
        <authorList>
            <person name="Liu Y."/>
        </authorList>
    </citation>
    <scope>NUCLEOTIDE SEQUENCE [LARGE SCALE GENOMIC DNA]</scope>
    <source>
        <strain evidence="1 2">1Y9A</strain>
    </source>
</reference>
<dbReference type="EMBL" id="JADQDC010000004">
    <property type="protein sequence ID" value="MBF9150897.1"/>
    <property type="molecule type" value="Genomic_DNA"/>
</dbReference>
<dbReference type="RefSeq" id="WP_196275232.1">
    <property type="nucleotide sequence ID" value="NZ_JADQDC010000004.1"/>
</dbReference>
<proteinExistence type="predicted"/>
<name>A0ABS0HF80_9SPHN</name>
<sequence length="73" mass="8156">MISAPIDLPGGFRATFSLSGYVLTCEWEPDVPTQEQFHQIRQHYLFARDAFLATQVNDVFIVHPAIGEVVGHA</sequence>
<gene>
    <name evidence="1" type="ORF">I2488_07765</name>
</gene>
<organism evidence="1 2">
    <name type="scientific">Novosphingobium jiangmenense</name>
    <dbReference type="NCBI Taxonomy" id="2791981"/>
    <lineage>
        <taxon>Bacteria</taxon>
        <taxon>Pseudomonadati</taxon>
        <taxon>Pseudomonadota</taxon>
        <taxon>Alphaproteobacteria</taxon>
        <taxon>Sphingomonadales</taxon>
        <taxon>Sphingomonadaceae</taxon>
        <taxon>Novosphingobium</taxon>
    </lineage>
</organism>
<dbReference type="Proteomes" id="UP000600799">
    <property type="component" value="Unassembled WGS sequence"/>
</dbReference>
<evidence type="ECO:0000313" key="1">
    <source>
        <dbReference type="EMBL" id="MBF9150897.1"/>
    </source>
</evidence>
<evidence type="ECO:0000313" key="2">
    <source>
        <dbReference type="Proteomes" id="UP000600799"/>
    </source>
</evidence>
<comment type="caution">
    <text evidence="1">The sequence shown here is derived from an EMBL/GenBank/DDBJ whole genome shotgun (WGS) entry which is preliminary data.</text>
</comment>
<keyword evidence="2" id="KW-1185">Reference proteome</keyword>
<accession>A0ABS0HF80</accession>
<protein>
    <submittedName>
        <fullName evidence="1">Uncharacterized protein</fullName>
    </submittedName>
</protein>